<dbReference type="InterPro" id="IPR003697">
    <property type="entry name" value="Maf-like"/>
</dbReference>
<dbReference type="EMBL" id="OMKW01000001">
    <property type="protein sequence ID" value="SPF28232.1"/>
    <property type="molecule type" value="Genomic_DNA"/>
</dbReference>
<dbReference type="HAMAP" id="MF_00528">
    <property type="entry name" value="Maf"/>
    <property type="match status" value="1"/>
</dbReference>
<keyword evidence="6" id="KW-1185">Reference proteome</keyword>
<dbReference type="EC" id="3.6.1.9" evidence="4"/>
<comment type="catalytic activity">
    <reaction evidence="4">
        <text>a ribonucleoside 5'-triphosphate + H2O = a ribonucleoside 5'-phosphate + diphosphate + H(+)</text>
        <dbReference type="Rhea" id="RHEA:23996"/>
        <dbReference type="ChEBI" id="CHEBI:15377"/>
        <dbReference type="ChEBI" id="CHEBI:15378"/>
        <dbReference type="ChEBI" id="CHEBI:33019"/>
        <dbReference type="ChEBI" id="CHEBI:58043"/>
        <dbReference type="ChEBI" id="CHEBI:61557"/>
        <dbReference type="EC" id="3.6.1.9"/>
    </reaction>
</comment>
<proteinExistence type="inferred from homology"/>
<dbReference type="CDD" id="cd00555">
    <property type="entry name" value="Maf"/>
    <property type="match status" value="1"/>
</dbReference>
<dbReference type="GO" id="GO:0009117">
    <property type="term" value="P:nucleotide metabolic process"/>
    <property type="evidence" value="ECO:0007669"/>
    <property type="project" value="UniProtKB-KW"/>
</dbReference>
<comment type="caution">
    <text evidence="4">Lacks conserved residue(s) required for the propagation of feature annotation.</text>
</comment>
<dbReference type="GO" id="GO:0005737">
    <property type="term" value="C:cytoplasm"/>
    <property type="evidence" value="ECO:0007669"/>
    <property type="project" value="UniProtKB-SubCell"/>
</dbReference>
<dbReference type="Pfam" id="PF02545">
    <property type="entry name" value="Maf"/>
    <property type="match status" value="1"/>
</dbReference>
<reference evidence="5 6" key="1">
    <citation type="submission" date="2018-03" db="EMBL/GenBank/DDBJ databases">
        <authorList>
            <person name="Keele B.F."/>
        </authorList>
    </citation>
    <scope>NUCLEOTIDE SEQUENCE [LARGE SCALE GENOMIC DNA]</scope>
    <source>
        <strain evidence="5 6">CeCT 8812</strain>
    </source>
</reference>
<feature type="active site" description="Proton acceptor" evidence="4">
    <location>
        <position position="73"/>
    </location>
</feature>
<dbReference type="SUPFAM" id="SSF52972">
    <property type="entry name" value="ITPase-like"/>
    <property type="match status" value="1"/>
</dbReference>
<evidence type="ECO:0000256" key="2">
    <source>
        <dbReference type="ARBA" id="ARBA00022801"/>
    </source>
</evidence>
<dbReference type="AlphaFoldDB" id="A0A2R8A7P5"/>
<name>A0A2R8A7P5_9RHOB</name>
<evidence type="ECO:0000313" key="6">
    <source>
        <dbReference type="Proteomes" id="UP000244932"/>
    </source>
</evidence>
<sequence>MIVLASGSQARAQMLRDAGVAFRVDTSRVDEQSVKAAMLAEGAPPRDIADKLAELKAMRVSLRNSTELVLAGDQVLVSGGELFDKPADLDGAREQLRALRGKTHELLSAAVIFEAGKPVWRHIGRAQLIMRPFSDTFLEDYLRNEGEGLLSSVGAYKLEGRGAQLFSRVQGDFFTVLGLPLLEVLGFLRARGECIE</sequence>
<dbReference type="PIRSF" id="PIRSF006305">
    <property type="entry name" value="Maf"/>
    <property type="match status" value="1"/>
</dbReference>
<evidence type="ECO:0000313" key="5">
    <source>
        <dbReference type="EMBL" id="SPF28232.1"/>
    </source>
</evidence>
<dbReference type="RefSeq" id="WP_108780955.1">
    <property type="nucleotide sequence ID" value="NZ_OMKW01000001.1"/>
</dbReference>
<comment type="function">
    <text evidence="4">Nucleoside triphosphate pyrophosphatase. May have a dual role in cell division arrest and in preventing the incorporation of modified nucleotides into cellular nucleic acids.</text>
</comment>
<comment type="catalytic activity">
    <reaction evidence="4">
        <text>a 2'-deoxyribonucleoside 5'-triphosphate + H2O = a 2'-deoxyribonucleoside 5'-phosphate + diphosphate + H(+)</text>
        <dbReference type="Rhea" id="RHEA:44644"/>
        <dbReference type="ChEBI" id="CHEBI:15377"/>
        <dbReference type="ChEBI" id="CHEBI:15378"/>
        <dbReference type="ChEBI" id="CHEBI:33019"/>
        <dbReference type="ChEBI" id="CHEBI:61560"/>
        <dbReference type="ChEBI" id="CHEBI:65317"/>
        <dbReference type="EC" id="3.6.1.9"/>
    </reaction>
</comment>
<comment type="similarity">
    <text evidence="4">Belongs to the Maf family.</text>
</comment>
<keyword evidence="4" id="KW-0963">Cytoplasm</keyword>
<comment type="cofactor">
    <cofactor evidence="1 4">
        <name>a divalent metal cation</name>
        <dbReference type="ChEBI" id="CHEBI:60240"/>
    </cofactor>
</comment>
<keyword evidence="2 4" id="KW-0378">Hydrolase</keyword>
<dbReference type="OrthoDB" id="9813962at2"/>
<accession>A0A2R8A7P5</accession>
<dbReference type="GO" id="GO:0047429">
    <property type="term" value="F:nucleoside triphosphate diphosphatase activity"/>
    <property type="evidence" value="ECO:0007669"/>
    <property type="project" value="UniProtKB-EC"/>
</dbReference>
<evidence type="ECO:0000256" key="3">
    <source>
        <dbReference type="ARBA" id="ARBA00023080"/>
    </source>
</evidence>
<dbReference type="PANTHER" id="PTHR43213:SF5">
    <property type="entry name" value="BIFUNCTIONAL DTTP_UTP PYROPHOSPHATASE_METHYLTRANSFERASE PROTEIN-RELATED"/>
    <property type="match status" value="1"/>
</dbReference>
<dbReference type="PANTHER" id="PTHR43213">
    <property type="entry name" value="BIFUNCTIONAL DTTP/UTP PYROPHOSPHATASE/METHYLTRANSFERASE PROTEIN-RELATED"/>
    <property type="match status" value="1"/>
</dbReference>
<dbReference type="InterPro" id="IPR029001">
    <property type="entry name" value="ITPase-like_fam"/>
</dbReference>
<protein>
    <recommendedName>
        <fullName evidence="4">Nucleoside triphosphate pyrophosphatase</fullName>
        <ecNumber evidence="4">3.6.1.9</ecNumber>
    </recommendedName>
    <alternativeName>
        <fullName evidence="4">Nucleotide pyrophosphatase</fullName>
        <shortName evidence="4">Nucleotide PPase</shortName>
    </alternativeName>
</protein>
<keyword evidence="3 4" id="KW-0546">Nucleotide metabolism</keyword>
<evidence type="ECO:0000256" key="4">
    <source>
        <dbReference type="HAMAP-Rule" id="MF_00528"/>
    </source>
</evidence>
<dbReference type="Proteomes" id="UP000244932">
    <property type="component" value="Unassembled WGS sequence"/>
</dbReference>
<dbReference type="Gene3D" id="3.90.950.10">
    <property type="match status" value="1"/>
</dbReference>
<evidence type="ECO:0000256" key="1">
    <source>
        <dbReference type="ARBA" id="ARBA00001968"/>
    </source>
</evidence>
<comment type="subcellular location">
    <subcellularLocation>
        <location evidence="4">Cytoplasm</location>
    </subcellularLocation>
</comment>
<organism evidence="5 6">
    <name type="scientific">Pontivivens insulae</name>
    <dbReference type="NCBI Taxonomy" id="1639689"/>
    <lineage>
        <taxon>Bacteria</taxon>
        <taxon>Pseudomonadati</taxon>
        <taxon>Pseudomonadota</taxon>
        <taxon>Alphaproteobacteria</taxon>
        <taxon>Rhodobacterales</taxon>
        <taxon>Paracoccaceae</taxon>
        <taxon>Pontivivens</taxon>
    </lineage>
</organism>
<gene>
    <name evidence="5" type="primary">yceF</name>
    <name evidence="5" type="ORF">POI8812_00530</name>
</gene>